<dbReference type="EMBL" id="BQNB010014230">
    <property type="protein sequence ID" value="GJT25676.1"/>
    <property type="molecule type" value="Genomic_DNA"/>
</dbReference>
<name>A0ABQ5CF32_9ASTR</name>
<comment type="caution">
    <text evidence="1">The sequence shown here is derived from an EMBL/GenBank/DDBJ whole genome shotgun (WGS) entry which is preliminary data.</text>
</comment>
<keyword evidence="2" id="KW-1185">Reference proteome</keyword>
<organism evidence="1 2">
    <name type="scientific">Tanacetum coccineum</name>
    <dbReference type="NCBI Taxonomy" id="301880"/>
    <lineage>
        <taxon>Eukaryota</taxon>
        <taxon>Viridiplantae</taxon>
        <taxon>Streptophyta</taxon>
        <taxon>Embryophyta</taxon>
        <taxon>Tracheophyta</taxon>
        <taxon>Spermatophyta</taxon>
        <taxon>Magnoliopsida</taxon>
        <taxon>eudicotyledons</taxon>
        <taxon>Gunneridae</taxon>
        <taxon>Pentapetalae</taxon>
        <taxon>asterids</taxon>
        <taxon>campanulids</taxon>
        <taxon>Asterales</taxon>
        <taxon>Asteraceae</taxon>
        <taxon>Asteroideae</taxon>
        <taxon>Anthemideae</taxon>
        <taxon>Anthemidinae</taxon>
        <taxon>Tanacetum</taxon>
    </lineage>
</organism>
<evidence type="ECO:0000313" key="2">
    <source>
        <dbReference type="Proteomes" id="UP001151760"/>
    </source>
</evidence>
<reference evidence="1" key="1">
    <citation type="journal article" date="2022" name="Int. J. Mol. Sci.">
        <title>Draft Genome of Tanacetum Coccineum: Genomic Comparison of Closely Related Tanacetum-Family Plants.</title>
        <authorList>
            <person name="Yamashiro T."/>
            <person name="Shiraishi A."/>
            <person name="Nakayama K."/>
            <person name="Satake H."/>
        </authorList>
    </citation>
    <scope>NUCLEOTIDE SEQUENCE</scope>
</reference>
<proteinExistence type="predicted"/>
<sequence length="101" mass="11783">MRQTLGDRLRMVYTGDKGQDLFTSHAWRRLFEIRAPLLGGIRRWMTWRDFLGLTPSYVFIRDLMRRLCHRMIACSILGRGQAPEKDNTCLDLAEGREGVVL</sequence>
<dbReference type="Proteomes" id="UP001151760">
    <property type="component" value="Unassembled WGS sequence"/>
</dbReference>
<evidence type="ECO:0000313" key="1">
    <source>
        <dbReference type="EMBL" id="GJT25676.1"/>
    </source>
</evidence>
<accession>A0ABQ5CF32</accession>
<protein>
    <submittedName>
        <fullName evidence="1">Uncharacterized protein</fullName>
    </submittedName>
</protein>
<reference evidence="1" key="2">
    <citation type="submission" date="2022-01" db="EMBL/GenBank/DDBJ databases">
        <authorList>
            <person name="Yamashiro T."/>
            <person name="Shiraishi A."/>
            <person name="Satake H."/>
            <person name="Nakayama K."/>
        </authorList>
    </citation>
    <scope>NUCLEOTIDE SEQUENCE</scope>
</reference>
<gene>
    <name evidence="1" type="ORF">Tco_0895613</name>
</gene>